<dbReference type="InterPro" id="IPR013785">
    <property type="entry name" value="Aldolase_TIM"/>
</dbReference>
<reference evidence="8 9" key="1">
    <citation type="journal article" date="2007" name="Genome Res.">
        <title>Genome characteristics of facultatively symbiotic Frankia sp. strains reflect host range and host plant biogeography.</title>
        <authorList>
            <person name="Normand P."/>
            <person name="Lapierre P."/>
            <person name="Tisa L.S."/>
            <person name="Gogarten J.P."/>
            <person name="Alloisio N."/>
            <person name="Bagnarol E."/>
            <person name="Bassi C.A."/>
            <person name="Berry A.M."/>
            <person name="Bickhart D.M."/>
            <person name="Choisne N."/>
            <person name="Couloux A."/>
            <person name="Cournoyer B."/>
            <person name="Cruveiller S."/>
            <person name="Daubin V."/>
            <person name="Demange N."/>
            <person name="Francino M.P."/>
            <person name="Goltsman E."/>
            <person name="Huang Y."/>
            <person name="Kopp O.R."/>
            <person name="Labarre L."/>
            <person name="Lapidus A."/>
            <person name="Lavire C."/>
            <person name="Marechal J."/>
            <person name="Martinez M."/>
            <person name="Mastronunzio J.E."/>
            <person name="Mullin B.C."/>
            <person name="Niemann J."/>
            <person name="Pujic P."/>
            <person name="Rawnsley T."/>
            <person name="Rouy Z."/>
            <person name="Schenowitz C."/>
            <person name="Sellstedt A."/>
            <person name="Tavares F."/>
            <person name="Tomkins J.P."/>
            <person name="Vallenet D."/>
            <person name="Valverde C."/>
            <person name="Wall L.G."/>
            <person name="Wang Y."/>
            <person name="Medigue C."/>
            <person name="Benson D.R."/>
        </authorList>
    </citation>
    <scope>NUCLEOTIDE SEQUENCE [LARGE SCALE GENOMIC DNA]</scope>
    <source>
        <strain evidence="9">DSM 45986 / CECT 9034 / ACN14a</strain>
    </source>
</reference>
<dbReference type="SFLD" id="SFLDG01216">
    <property type="entry name" value="thioether_bond_formation_requi"/>
    <property type="match status" value="1"/>
</dbReference>
<evidence type="ECO:0000256" key="3">
    <source>
        <dbReference type="ARBA" id="ARBA00023004"/>
    </source>
</evidence>
<evidence type="ECO:0000313" key="8">
    <source>
        <dbReference type="EMBL" id="CAJ61584.1"/>
    </source>
</evidence>
<evidence type="ECO:0000259" key="6">
    <source>
        <dbReference type="Pfam" id="PF04055"/>
    </source>
</evidence>
<dbReference type="Gene3D" id="3.20.20.70">
    <property type="entry name" value="Aldolase class I"/>
    <property type="match status" value="1"/>
</dbReference>
<dbReference type="SFLD" id="SFLDS00029">
    <property type="entry name" value="Radical_SAM"/>
    <property type="match status" value="1"/>
</dbReference>
<feature type="domain" description="Radical SAM core" evidence="6">
    <location>
        <begin position="16"/>
        <end position="160"/>
    </location>
</feature>
<dbReference type="InterPro" id="IPR058240">
    <property type="entry name" value="rSAM_sf"/>
</dbReference>
<dbReference type="PANTHER" id="PTHR11228:SF7">
    <property type="entry name" value="PQQA PEPTIDE CYCLASE"/>
    <property type="match status" value="1"/>
</dbReference>
<dbReference type="SUPFAM" id="SSF102114">
    <property type="entry name" value="Radical SAM enzymes"/>
    <property type="match status" value="1"/>
</dbReference>
<feature type="region of interest" description="Disordered" evidence="5">
    <location>
        <begin position="255"/>
        <end position="284"/>
    </location>
</feature>
<dbReference type="eggNOG" id="COG0535">
    <property type="taxonomic scope" value="Bacteria"/>
</dbReference>
<dbReference type="Pfam" id="PF13186">
    <property type="entry name" value="SPASM"/>
    <property type="match status" value="1"/>
</dbReference>
<dbReference type="OrthoDB" id="9782387at2"/>
<gene>
    <name evidence="8" type="ordered locus">FRAAL2940</name>
</gene>
<evidence type="ECO:0000256" key="2">
    <source>
        <dbReference type="ARBA" id="ARBA00022723"/>
    </source>
</evidence>
<keyword evidence="2" id="KW-0479">Metal-binding</keyword>
<evidence type="ECO:0000259" key="7">
    <source>
        <dbReference type="Pfam" id="PF13186"/>
    </source>
</evidence>
<keyword evidence="3" id="KW-0408">Iron</keyword>
<dbReference type="GO" id="GO:0003824">
    <property type="term" value="F:catalytic activity"/>
    <property type="evidence" value="ECO:0007669"/>
    <property type="project" value="InterPro"/>
</dbReference>
<dbReference type="CDD" id="cd21109">
    <property type="entry name" value="SPASM"/>
    <property type="match status" value="1"/>
</dbReference>
<dbReference type="InterPro" id="IPR050377">
    <property type="entry name" value="Radical_SAM_PqqE_MftC-like"/>
</dbReference>
<dbReference type="CDD" id="cd01335">
    <property type="entry name" value="Radical_SAM"/>
    <property type="match status" value="1"/>
</dbReference>
<organism evidence="8 9">
    <name type="scientific">Frankia alni (strain DSM 45986 / CECT 9034 / ACN14a)</name>
    <dbReference type="NCBI Taxonomy" id="326424"/>
    <lineage>
        <taxon>Bacteria</taxon>
        <taxon>Bacillati</taxon>
        <taxon>Actinomycetota</taxon>
        <taxon>Actinomycetes</taxon>
        <taxon>Frankiales</taxon>
        <taxon>Frankiaceae</taxon>
        <taxon>Frankia</taxon>
    </lineage>
</organism>
<dbReference type="KEGG" id="fal:FRAAL2940"/>
<dbReference type="AlphaFoldDB" id="Q0RLM0"/>
<keyword evidence="1" id="KW-0949">S-adenosyl-L-methionine</keyword>
<dbReference type="PANTHER" id="PTHR11228">
    <property type="entry name" value="RADICAL SAM DOMAIN PROTEIN"/>
    <property type="match status" value="1"/>
</dbReference>
<dbReference type="Proteomes" id="UP000000657">
    <property type="component" value="Chromosome"/>
</dbReference>
<dbReference type="SFLD" id="SFLDF00365">
    <property type="entry name" value="thuricin_CD_(TrnCD-like)"/>
    <property type="match status" value="1"/>
</dbReference>
<feature type="domain" description="4Fe4S-binding SPASM" evidence="7">
    <location>
        <begin position="201"/>
        <end position="249"/>
    </location>
</feature>
<proteinExistence type="predicted"/>
<accession>Q0RLM0</accession>
<evidence type="ECO:0000313" key="9">
    <source>
        <dbReference type="Proteomes" id="UP000000657"/>
    </source>
</evidence>
<dbReference type="InterPro" id="IPR023885">
    <property type="entry name" value="4Fe4S-binding_SPASM_dom"/>
</dbReference>
<dbReference type="STRING" id="326424.FRAAL2940"/>
<evidence type="ECO:0000256" key="4">
    <source>
        <dbReference type="ARBA" id="ARBA00023014"/>
    </source>
</evidence>
<keyword evidence="9" id="KW-1185">Reference proteome</keyword>
<dbReference type="HOGENOM" id="CLU_080175_0_0_11"/>
<protein>
    <submittedName>
        <fullName evidence="8">Uncharacterized protein</fullName>
    </submittedName>
</protein>
<evidence type="ECO:0000256" key="5">
    <source>
        <dbReference type="SAM" id="MobiDB-lite"/>
    </source>
</evidence>
<dbReference type="GO" id="GO:0046872">
    <property type="term" value="F:metal ion binding"/>
    <property type="evidence" value="ECO:0007669"/>
    <property type="project" value="UniProtKB-KW"/>
</dbReference>
<dbReference type="InterPro" id="IPR007197">
    <property type="entry name" value="rSAM"/>
</dbReference>
<dbReference type="SFLD" id="SFLDG01067">
    <property type="entry name" value="SPASM/twitch_domain_containing"/>
    <property type="match status" value="1"/>
</dbReference>
<dbReference type="EMBL" id="CT573213">
    <property type="protein sequence ID" value="CAJ61584.1"/>
    <property type="molecule type" value="Genomic_DNA"/>
</dbReference>
<dbReference type="Pfam" id="PF04055">
    <property type="entry name" value="Radical_SAM"/>
    <property type="match status" value="1"/>
</dbReference>
<dbReference type="GO" id="GO:0051536">
    <property type="term" value="F:iron-sulfur cluster binding"/>
    <property type="evidence" value="ECO:0007669"/>
    <property type="project" value="UniProtKB-KW"/>
</dbReference>
<dbReference type="RefSeq" id="WP_011604086.1">
    <property type="nucleotide sequence ID" value="NC_008278.1"/>
</dbReference>
<evidence type="ECO:0000256" key="1">
    <source>
        <dbReference type="ARBA" id="ARBA00022691"/>
    </source>
</evidence>
<keyword evidence="4" id="KW-0411">Iron-sulfur</keyword>
<sequence length="284" mass="29937">MPPTATLTRTDLLWLVLTGRCQLACGHCYAESGPTGTHGTMTNADWQRVIDDAAASGVRRLKFIGGEPTLHPALPDLVGHALTVGVEVEIFTNLVHVPDRLWPVFTRPGVSLATSYYTTDATEHDGITGRRGSHARTRRNIVAALRRGIPLRVAITGEGDSADRAHAELLALGVPTITRDRVRAVGRAAPAGAVPDPGELCGRCGHGRAAVQPDGTLTPCIMSSGLDGGNVKRAPLAELLAGQRWRDAVSSVPRTRTAVDGCTPDDSNDCGPSGETACQPDYDS</sequence>
<name>Q0RLM0_FRAAA</name>
<dbReference type="SFLD" id="SFLDG01386">
    <property type="entry name" value="main_SPASM_domain-containing"/>
    <property type="match status" value="1"/>
</dbReference>